<organism evidence="2 3">
    <name type="scientific">Tetrapyrgos nigripes</name>
    <dbReference type="NCBI Taxonomy" id="182062"/>
    <lineage>
        <taxon>Eukaryota</taxon>
        <taxon>Fungi</taxon>
        <taxon>Dikarya</taxon>
        <taxon>Basidiomycota</taxon>
        <taxon>Agaricomycotina</taxon>
        <taxon>Agaricomycetes</taxon>
        <taxon>Agaricomycetidae</taxon>
        <taxon>Agaricales</taxon>
        <taxon>Marasmiineae</taxon>
        <taxon>Marasmiaceae</taxon>
        <taxon>Tetrapyrgos</taxon>
    </lineage>
</organism>
<dbReference type="PANTHER" id="PTHR38123:SF1">
    <property type="entry name" value="HYDROPHOBIC SURFACE BINDING PROTEIN"/>
    <property type="match status" value="1"/>
</dbReference>
<dbReference type="Proteomes" id="UP000559256">
    <property type="component" value="Unassembled WGS sequence"/>
</dbReference>
<keyword evidence="1" id="KW-0732">Signal</keyword>
<dbReference type="GO" id="GO:0005576">
    <property type="term" value="C:extracellular region"/>
    <property type="evidence" value="ECO:0007669"/>
    <property type="project" value="TreeGrafter"/>
</dbReference>
<protein>
    <submittedName>
        <fullName evidence="2">Uncharacterized protein</fullName>
    </submittedName>
</protein>
<comment type="caution">
    <text evidence="2">The sequence shown here is derived from an EMBL/GenBank/DDBJ whole genome shotgun (WGS) entry which is preliminary data.</text>
</comment>
<gene>
    <name evidence="2" type="ORF">D9758_006438</name>
</gene>
<feature type="chain" id="PRO_5034362181" evidence="1">
    <location>
        <begin position="16"/>
        <end position="203"/>
    </location>
</feature>
<dbReference type="InterPro" id="IPR021054">
    <property type="entry name" value="Cell_wall_mannoprotein_1"/>
</dbReference>
<name>A0A8H5GKE5_9AGAR</name>
<evidence type="ECO:0000313" key="3">
    <source>
        <dbReference type="Proteomes" id="UP000559256"/>
    </source>
</evidence>
<evidence type="ECO:0000256" key="1">
    <source>
        <dbReference type="SAM" id="SignalP"/>
    </source>
</evidence>
<accession>A0A8H5GKE5</accession>
<proteinExistence type="predicted"/>
<dbReference type="Gene3D" id="1.20.1280.140">
    <property type="match status" value="1"/>
</dbReference>
<reference evidence="2 3" key="1">
    <citation type="journal article" date="2020" name="ISME J.">
        <title>Uncovering the hidden diversity of litter-decomposition mechanisms in mushroom-forming fungi.</title>
        <authorList>
            <person name="Floudas D."/>
            <person name="Bentzer J."/>
            <person name="Ahren D."/>
            <person name="Johansson T."/>
            <person name="Persson P."/>
            <person name="Tunlid A."/>
        </authorList>
    </citation>
    <scope>NUCLEOTIDE SEQUENCE [LARGE SCALE GENOMIC DNA]</scope>
    <source>
        <strain evidence="2 3">CBS 291.85</strain>
    </source>
</reference>
<dbReference type="AlphaFoldDB" id="A0A8H5GKE5"/>
<keyword evidence="3" id="KW-1185">Reference proteome</keyword>
<dbReference type="Pfam" id="PF12296">
    <property type="entry name" value="HsbA"/>
    <property type="match status" value="2"/>
</dbReference>
<feature type="signal peptide" evidence="1">
    <location>
        <begin position="1"/>
        <end position="15"/>
    </location>
</feature>
<evidence type="ECO:0000313" key="2">
    <source>
        <dbReference type="EMBL" id="KAF5366724.1"/>
    </source>
</evidence>
<dbReference type="EMBL" id="JAACJM010000021">
    <property type="protein sequence ID" value="KAF5366724.1"/>
    <property type="molecule type" value="Genomic_DNA"/>
</dbReference>
<sequence length="203" mass="21006">MKFFLALAALALVAASPVEKRTVAQVEADLRNIATQVTTLDNSINAFPNTGGSLVQALAIHTSSTNLVPVVNSATTDVQVHFIFDLLLLTDTETDDYIGFFPLQGTTGVTEADSQAILAIVNGFEPTIINALNDIITKKAALSALPIGGVPALVKQDLARLATATEAFGVALINKAPADLKAQATAIGTAINAAFSKAQAAYA</sequence>
<dbReference type="OrthoDB" id="3485059at2759"/>
<dbReference type="PANTHER" id="PTHR38123">
    <property type="entry name" value="CELL WALL SERINE-THREONINE-RICH GALACTOMANNOPROTEIN MP1 (AFU_ORTHOLOGUE AFUA_4G03240)"/>
    <property type="match status" value="1"/>
</dbReference>